<dbReference type="InterPro" id="IPR025504">
    <property type="entry name" value="GLUCM_C"/>
</dbReference>
<dbReference type="RefSeq" id="WP_015064572.1">
    <property type="nucleotide sequence ID" value="NC_019382.1"/>
</dbReference>
<dbReference type="PANTHER" id="PTHR32022">
    <property type="entry name" value="D-GLUTAMATE CYCLASE, MITOCHONDRIAL"/>
    <property type="match status" value="1"/>
</dbReference>
<dbReference type="KEGG" id="bbh:BN112_2783"/>
<organism evidence="2 3">
    <name type="scientific">Bordetella bronchiseptica 253</name>
    <dbReference type="NCBI Taxonomy" id="568707"/>
    <lineage>
        <taxon>Bacteria</taxon>
        <taxon>Pseudomonadati</taxon>
        <taxon>Pseudomonadota</taxon>
        <taxon>Betaproteobacteria</taxon>
        <taxon>Burkholderiales</taxon>
        <taxon>Alcaligenaceae</taxon>
        <taxon>Bordetella</taxon>
    </lineage>
</organism>
<evidence type="ECO:0000313" key="3">
    <source>
        <dbReference type="Proteomes" id="UP000007564"/>
    </source>
</evidence>
<reference evidence="2 3" key="1">
    <citation type="journal article" date="2012" name="BMC Genomics">
        <title>Comparative genomics of the classical Bordetella subspecies: the evolution and exchange of virulence-associated diversity amongst closely related pathogens.</title>
        <authorList>
            <person name="Park J."/>
            <person name="Zhang Y."/>
            <person name="Buboltz A.M."/>
            <person name="Zhang X."/>
            <person name="Schuster S.C."/>
            <person name="Ahuja U."/>
            <person name="Liu M."/>
            <person name="Miller J.F."/>
            <person name="Sebaihia M."/>
            <person name="Bentley S.D."/>
            <person name="Parkhill J."/>
            <person name="Harvill E.T."/>
        </authorList>
    </citation>
    <scope>NUCLEOTIDE SEQUENCE [LARGE SCALE GENOMIC DNA]</scope>
    <source>
        <strain evidence="2 3">253</strain>
    </source>
</reference>
<dbReference type="OrthoDB" id="1668885at2"/>
<dbReference type="EMBL" id="HE965806">
    <property type="protein sequence ID" value="CCJ54700.1"/>
    <property type="molecule type" value="Genomic_DNA"/>
</dbReference>
<evidence type="ECO:0000259" key="1">
    <source>
        <dbReference type="Pfam" id="PF14336"/>
    </source>
</evidence>
<dbReference type="HOGENOM" id="CLU_062537_0_0_4"/>
<feature type="domain" description="D-glutamate cyclase-like C-terminal" evidence="1">
    <location>
        <begin position="17"/>
        <end position="320"/>
    </location>
</feature>
<sequence length="335" mass="34988">MHKESALAALDRRLDVLSNIDIGGRGVEALLEASRATLGNASPVGAAADLLAGLRQGATVLYTTGSVSRAWISPRVGENDGPAGTAVLARALTLARGTHNVVVCEATLAEGLAALFTVAGFSVLSFDEARHASQDGSLAAVSFETFTVDTADADRQAERLLARVKPDLLISAERVGRARDGVYYSMRAIDYGQGRARIDHIFDLARARGIPTLCIGDGGNEIGMGLIADAVSRHVKHGEKIGAISSCDVLVSAACSNWGCTAIAAALAARLGMAPILHTASLEEHLLRRGVDVGLINSVDNRVDPNVDGIPLATHLALVQIIESMAVRHIAQAPR</sequence>
<dbReference type="Pfam" id="PF14336">
    <property type="entry name" value="GLUCM-like_C"/>
    <property type="match status" value="1"/>
</dbReference>
<dbReference type="Proteomes" id="UP000007564">
    <property type="component" value="Chromosome"/>
</dbReference>
<evidence type="ECO:0000313" key="2">
    <source>
        <dbReference type="EMBL" id="CCJ54700.1"/>
    </source>
</evidence>
<protein>
    <recommendedName>
        <fullName evidence="1">D-glutamate cyclase-like C-terminal domain-containing protein</fullName>
    </recommendedName>
</protein>
<dbReference type="GeneID" id="56480673"/>
<dbReference type="PANTHER" id="PTHR32022:SF10">
    <property type="entry name" value="D-GLUTAMATE CYCLASE, MITOCHONDRIAL"/>
    <property type="match status" value="1"/>
</dbReference>
<dbReference type="AlphaFoldDB" id="A0A0C6P5F2"/>
<name>A0A0C6P5F2_BORBO</name>
<accession>A0A0C6P5F2</accession>
<dbReference type="Gene3D" id="3.90.1640.20">
    <property type="entry name" value="TON_0340"/>
    <property type="match status" value="1"/>
</dbReference>
<gene>
    <name evidence="2" type="ORF">BN112_2783</name>
</gene>
<proteinExistence type="predicted"/>